<sequence length="223" mass="26220">MAPLKIIGVGYGRTGTESLRVALNMLGYNTHHMREMFNRDGHPEVFQEAYEHPDNEIDWDMLYDGFDAAVDWPTAEFLEPLMKKYPDAKILLTERDFESWYKSVSNTLHPMATQVMKSSDSEYMRRIHSMVSTIAMNGDIADPKRFQNKEDIKKKFEEHYNKVKRIVPKDRLLVLQLGEGWNRLCEFLDKPIPNEPYPRTNSTKELQESVEKIYEQLKEKELN</sequence>
<keyword evidence="2" id="KW-1185">Reference proteome</keyword>
<dbReference type="InterPro" id="IPR027417">
    <property type="entry name" value="P-loop_NTPase"/>
</dbReference>
<evidence type="ECO:0000313" key="2">
    <source>
        <dbReference type="Proteomes" id="UP000646827"/>
    </source>
</evidence>
<accession>A0A8H7RTP2</accession>
<dbReference type="SUPFAM" id="SSF52540">
    <property type="entry name" value="P-loop containing nucleoside triphosphate hydrolases"/>
    <property type="match status" value="1"/>
</dbReference>
<evidence type="ECO:0000313" key="1">
    <source>
        <dbReference type="EMBL" id="KAG2216971.1"/>
    </source>
</evidence>
<name>A0A8H7RTP2_9FUNG</name>
<comment type="caution">
    <text evidence="1">The sequence shown here is derived from an EMBL/GenBank/DDBJ whole genome shotgun (WGS) entry which is preliminary data.</text>
</comment>
<evidence type="ECO:0008006" key="3">
    <source>
        <dbReference type="Google" id="ProtNLM"/>
    </source>
</evidence>
<protein>
    <recommendedName>
        <fullName evidence="3">Sulfotransferase family protein</fullName>
    </recommendedName>
</protein>
<organism evidence="1 2">
    <name type="scientific">Circinella minor</name>
    <dbReference type="NCBI Taxonomy" id="1195481"/>
    <lineage>
        <taxon>Eukaryota</taxon>
        <taxon>Fungi</taxon>
        <taxon>Fungi incertae sedis</taxon>
        <taxon>Mucoromycota</taxon>
        <taxon>Mucoromycotina</taxon>
        <taxon>Mucoromycetes</taxon>
        <taxon>Mucorales</taxon>
        <taxon>Lichtheimiaceae</taxon>
        <taxon>Circinella</taxon>
    </lineage>
</organism>
<gene>
    <name evidence="1" type="ORF">INT45_011877</name>
</gene>
<dbReference type="AlphaFoldDB" id="A0A8H7RTP2"/>
<dbReference type="PANTHER" id="PTHR36978">
    <property type="entry name" value="P-LOOP CONTAINING NUCLEOTIDE TRIPHOSPHATE HYDROLASE"/>
    <property type="match status" value="1"/>
</dbReference>
<dbReference type="Gene3D" id="3.40.50.300">
    <property type="entry name" value="P-loop containing nucleotide triphosphate hydrolases"/>
    <property type="match status" value="1"/>
</dbReference>
<dbReference type="EMBL" id="JAEPRB010000340">
    <property type="protein sequence ID" value="KAG2216971.1"/>
    <property type="molecule type" value="Genomic_DNA"/>
</dbReference>
<reference evidence="1 2" key="1">
    <citation type="submission" date="2020-12" db="EMBL/GenBank/DDBJ databases">
        <title>Metabolic potential, ecology and presence of endohyphal bacteria is reflected in genomic diversity of Mucoromycotina.</title>
        <authorList>
            <person name="Muszewska A."/>
            <person name="Okrasinska A."/>
            <person name="Steczkiewicz K."/>
            <person name="Drgas O."/>
            <person name="Orlowska M."/>
            <person name="Perlinska-Lenart U."/>
            <person name="Aleksandrzak-Piekarczyk T."/>
            <person name="Szatraj K."/>
            <person name="Zielenkiewicz U."/>
            <person name="Pilsyk S."/>
            <person name="Malc E."/>
            <person name="Mieczkowski P."/>
            <person name="Kruszewska J.S."/>
            <person name="Biernat P."/>
            <person name="Pawlowska J."/>
        </authorList>
    </citation>
    <scope>NUCLEOTIDE SEQUENCE [LARGE SCALE GENOMIC DNA]</scope>
    <source>
        <strain evidence="1 2">CBS 142.35</strain>
    </source>
</reference>
<dbReference type="InterPro" id="IPR040632">
    <property type="entry name" value="Sulfotransfer_4"/>
</dbReference>
<dbReference type="Proteomes" id="UP000646827">
    <property type="component" value="Unassembled WGS sequence"/>
</dbReference>
<dbReference type="OrthoDB" id="408152at2759"/>
<proteinExistence type="predicted"/>
<dbReference type="Pfam" id="PF17784">
    <property type="entry name" value="Sulfotransfer_4"/>
    <property type="match status" value="1"/>
</dbReference>
<dbReference type="PANTHER" id="PTHR36978:SF4">
    <property type="entry name" value="P-LOOP CONTAINING NUCLEOSIDE TRIPHOSPHATE HYDROLASE PROTEIN"/>
    <property type="match status" value="1"/>
</dbReference>